<dbReference type="GO" id="GO:0005886">
    <property type="term" value="C:plasma membrane"/>
    <property type="evidence" value="ECO:0007669"/>
    <property type="project" value="TreeGrafter"/>
</dbReference>
<dbReference type="Pfam" id="PF04657">
    <property type="entry name" value="DMT_YdcZ"/>
    <property type="match status" value="1"/>
</dbReference>
<reference evidence="2 3" key="1">
    <citation type="submission" date="2021-07" db="EMBL/GenBank/DDBJ databases">
        <title>Karlodiniumbacter phycospheric gen. nov., sp. nov., a phycosphere bacterium isolated from karlodinium veneficum.</title>
        <authorList>
            <person name="Peng Y."/>
            <person name="Jiang L."/>
            <person name="Lee J."/>
        </authorList>
    </citation>
    <scope>NUCLEOTIDE SEQUENCE</scope>
    <source>
        <strain evidence="2 3">N5</strain>
    </source>
</reference>
<dbReference type="Proteomes" id="UP000693972">
    <property type="component" value="Unassembled WGS sequence"/>
</dbReference>
<feature type="transmembrane region" description="Helical" evidence="1">
    <location>
        <begin position="6"/>
        <end position="25"/>
    </location>
</feature>
<evidence type="ECO:0000313" key="3">
    <source>
        <dbReference type="Proteomes" id="UP000693972"/>
    </source>
</evidence>
<feature type="transmembrane region" description="Helical" evidence="1">
    <location>
        <begin position="129"/>
        <end position="146"/>
    </location>
</feature>
<keyword evidence="3" id="KW-1185">Reference proteome</keyword>
<dbReference type="EMBL" id="CP078073">
    <property type="protein sequence ID" value="QXL87480.1"/>
    <property type="molecule type" value="Genomic_DNA"/>
</dbReference>
<protein>
    <submittedName>
        <fullName evidence="2">DMT family transporter</fullName>
    </submittedName>
</protein>
<evidence type="ECO:0000313" key="2">
    <source>
        <dbReference type="EMBL" id="QXL87480.1"/>
    </source>
</evidence>
<dbReference type="AlphaFoldDB" id="A0A975TU46"/>
<feature type="transmembrane region" description="Helical" evidence="1">
    <location>
        <begin position="37"/>
        <end position="60"/>
    </location>
</feature>
<dbReference type="EMBL" id="JAIMBW010000001">
    <property type="protein sequence ID" value="MBY4894855.1"/>
    <property type="molecule type" value="Genomic_DNA"/>
</dbReference>
<dbReference type="InterPro" id="IPR006750">
    <property type="entry name" value="YdcZ"/>
</dbReference>
<name>A0A975TU46_9RHOB</name>
<feature type="transmembrane region" description="Helical" evidence="1">
    <location>
        <begin position="100"/>
        <end position="123"/>
    </location>
</feature>
<dbReference type="PANTHER" id="PTHR34821">
    <property type="entry name" value="INNER MEMBRANE PROTEIN YDCZ"/>
    <property type="match status" value="1"/>
</dbReference>
<sequence>MTAQYLTALALVAIGGACIATQAVVNGRLSTHVGDPVTATAISFIVAAILLSVIVVARGTVPSAAALSTVPWWAWIGGALGAFYVFSTVASVGTLGVLTLMAALIFGQVLTALILDAVGAFGLQVRDISWTRILAVVMVAGGLLLSRV</sequence>
<evidence type="ECO:0000256" key="1">
    <source>
        <dbReference type="SAM" id="Phobius"/>
    </source>
</evidence>
<accession>A0A975TU46</accession>
<feature type="transmembrane region" description="Helical" evidence="1">
    <location>
        <begin position="72"/>
        <end position="93"/>
    </location>
</feature>
<keyword evidence="1" id="KW-0812">Transmembrane</keyword>
<organism evidence="2">
    <name type="scientific">Gymnodinialimonas phycosphaerae</name>
    <dbReference type="NCBI Taxonomy" id="2841589"/>
    <lineage>
        <taxon>Bacteria</taxon>
        <taxon>Pseudomonadati</taxon>
        <taxon>Pseudomonadota</taxon>
        <taxon>Alphaproteobacteria</taxon>
        <taxon>Rhodobacterales</taxon>
        <taxon>Paracoccaceae</taxon>
        <taxon>Gymnodinialimonas</taxon>
    </lineage>
</organism>
<dbReference type="RefSeq" id="WP_257894353.1">
    <property type="nucleotide sequence ID" value="NZ_JAIMBW010000001.1"/>
</dbReference>
<keyword evidence="1" id="KW-0472">Membrane</keyword>
<keyword evidence="1" id="KW-1133">Transmembrane helix</keyword>
<dbReference type="PANTHER" id="PTHR34821:SF2">
    <property type="entry name" value="INNER MEMBRANE PROTEIN YDCZ"/>
    <property type="match status" value="1"/>
</dbReference>
<proteinExistence type="predicted"/>
<gene>
    <name evidence="2" type="ORF">KUL25_19020</name>
</gene>